<feature type="region of interest" description="Disordered" evidence="1">
    <location>
        <begin position="994"/>
        <end position="1014"/>
    </location>
</feature>
<gene>
    <name evidence="3" type="ORF">Tci_007911</name>
</gene>
<dbReference type="Gene3D" id="3.60.10.10">
    <property type="entry name" value="Endonuclease/exonuclease/phosphatase"/>
    <property type="match status" value="1"/>
</dbReference>
<dbReference type="PANTHER" id="PTHR46890:SF48">
    <property type="entry name" value="RNA-DIRECTED DNA POLYMERASE"/>
    <property type="match status" value="1"/>
</dbReference>
<evidence type="ECO:0000259" key="2">
    <source>
        <dbReference type="PROSITE" id="PS50878"/>
    </source>
</evidence>
<dbReference type="SUPFAM" id="SSF56672">
    <property type="entry name" value="DNA/RNA polymerases"/>
    <property type="match status" value="1"/>
</dbReference>
<protein>
    <submittedName>
        <fullName evidence="3">RNA-directed DNA polymerase, eukaryota, reverse transcriptase zinc-binding domain protein</fullName>
    </submittedName>
</protein>
<sequence length="2003" mass="228789">MVDWCDLSFLYASYHEFDILNHLQNQFRAKGLRMIWVLFRNIFNAWLTICCERCDGAEVAHGDPQGSLGDKIIRDLDKTPDLSQRSPQNYPKCGNPVDGHYCQGCALLQKKFKEDLFAYCIENEVLQDSFEPSYDNTNVVNALREPFVVNQDPGKNSSQSPPQINHHCCYECDDLLEDIFCHQCTCELYERGAHYGYNCPPKVPVVSNSEPFSDQTVNEPPQTLPIFDTTCYSEDGNSFTYDSTPNLVHDSPNVFNPPLQPPIDSYEFCGNDAYYGQDCSLQVPCTYDSEPCYNQDFNFSQNFQTFQQYPFTPSLSTEEPDNSLSMGDEHLDTILATESDEFIKSIVESLIPIPSEFEGIPDNMCDVPFHDNSPPLVVSKDQFEDFFNSNDGSTSIDNDSFSIDNIEYVEASPPDSEPVSSEVMEIVIPEVGGIDDDILLTIKDDILREKLLNINLLIANIEALNDNPTPSSDFMTKSLSTSLNSLLEETNTFDNSLPEFETLCFDLEEISSGSTTTRSDISLSEYEVFYDDHVKEISSGSTTTHSNSSLYDSFIFDLSINPFPPADRSDFYEFVDELTHIISPPEYDFFCFKIEPNLGDFTMDVVEDISPTRELRVHIHNVLPTHPTLQLNMEFILSSEPLFAYVYSQNLKTRAEGFRPQVFISSASLGNHVTHKSDFCQQWHQHTIRNMEQGSRKLQHERIPSNAKASYHCCRFNLGNREIQSYKEFIDPVATLETQRQRYPTEEQEQSRNRCSLESVLNVNPQHYQQKQQLSISMQASNGNLENDVPATSTYQRNLSNHTVEPTVHNLSANMGAGRAVDVLTRLDVVGKLGTVNNSFADILKSNNSSPNSLIVSSLTIVLDDSCIARRDFSSSLMGKIKDINVMSNLYRILSNEGFKNVKLSYLGGIIVWISVEGLLIRAHTRNTFTKVVSQWGECIDVEDNENLSLPFKRLCLKTKPYVIINDKIKIIMKGQIYWIQIKELDAWSPNFDFDQEDNSSSDEESEHDFVRNKSDNFELDNDEEIDHVSESSCMHDKAKPSNSNALAVDEKVMEINSERISHQNIILADNNETASSDKIGNASTTKFKASSSILDVMDELIKALWSNFCFDYVLCPSIGYSGGSLCVWDPRIFVKDNSTISDLFLAISGTWVPTSTKLLIISVYAPQELLERKMLWDYIHHSIDSWDGECVILEDFNEVRHEEERYGTVFNVHGANAFNNFITTSGLVDLPLGGYSFTWSRKSASKMSKLDRFLISEGLFSLFPSIPALCLDRHLSDHRPIIMRELNTDYGPTPFHFFTLGLIRKGLIIWWRVLGRRQLSRLSNLDKTIDKGRGTNDTVNDRSKLLEELHDLNSFTSLDLAQKAKIRERVVEPAVVKKEFFNHFSNRFAAPISPKISIQLQFPKRLSLDQNEILERTATYDEIKKAVWDCGTNKSSGPDGFSFKFFKRYWGIIDRYVVAAVLLFFSTGSFPPGCNSSFIVLIPKTQEAKLVKDFRPISLIGSMYKSIAKILANRLSLVIPDLVSDVQSDFISSRQILDGPFILNELFSWCKRKNTKAMIFKVDFKKAFDSVRWDFLDEVLHKFGFGDKWRGWIQGCLSSAMGSILVNGSPTSEFQFYKGLKQGDPLSPFLFILIMESLHVSFENVLTAGLFKGIRLDDSLSHSHLFYAYDVVFVGERKMSLIGWKYILASKKNGGLGISSLFALNRTPFFKWIWRFITNGFSLWSRVINVFYGNRGAIDIIHNSSRRSPWLDIIYKTCSVAVKVRDTSFIASFRRPPRGGIEVDQLRLLGNFISPIVLSNSNDRWLWRLDSAGVNSMKSACCYIDDSFLPKVEVSTRWIVSIPINVNTFAWKVCLDKLPTRLNLCIRGLDIPSILCPNCYIDVESTMHIFFSCDLAHQLMRKVTRWWEVKFHNFHSHGDWLLWFKNLRFFKVLKDVFEGVCYMKWWVIWKYRNQVLFGNIIPRMDLLFDEIYRLSYSWVSSRCKSLSVDWNVWIKNLVSLSL</sequence>
<dbReference type="InterPro" id="IPR043502">
    <property type="entry name" value="DNA/RNA_pol_sf"/>
</dbReference>
<feature type="domain" description="Reverse transcriptase" evidence="2">
    <location>
        <begin position="1464"/>
        <end position="1756"/>
    </location>
</feature>
<proteinExistence type="predicted"/>
<dbReference type="CDD" id="cd01650">
    <property type="entry name" value="RT_nLTR_like"/>
    <property type="match status" value="1"/>
</dbReference>
<keyword evidence="3" id="KW-0695">RNA-directed DNA polymerase</keyword>
<dbReference type="PANTHER" id="PTHR46890">
    <property type="entry name" value="NON-LTR RETROLELEMENT REVERSE TRANSCRIPTASE-LIKE PROTEIN-RELATED"/>
    <property type="match status" value="1"/>
</dbReference>
<dbReference type="InterPro" id="IPR026960">
    <property type="entry name" value="RVT-Znf"/>
</dbReference>
<dbReference type="PROSITE" id="PS50878">
    <property type="entry name" value="RT_POL"/>
    <property type="match status" value="1"/>
</dbReference>
<dbReference type="EMBL" id="BKCJ010000749">
    <property type="protein sequence ID" value="GEU35933.1"/>
    <property type="molecule type" value="Genomic_DNA"/>
</dbReference>
<dbReference type="InterPro" id="IPR000477">
    <property type="entry name" value="RT_dom"/>
</dbReference>
<feature type="compositionally biased region" description="Acidic residues" evidence="1">
    <location>
        <begin position="994"/>
        <end position="1007"/>
    </location>
</feature>
<comment type="caution">
    <text evidence="3">The sequence shown here is derived from an EMBL/GenBank/DDBJ whole genome shotgun (WGS) entry which is preliminary data.</text>
</comment>
<dbReference type="GO" id="GO:0003964">
    <property type="term" value="F:RNA-directed DNA polymerase activity"/>
    <property type="evidence" value="ECO:0007669"/>
    <property type="project" value="UniProtKB-KW"/>
</dbReference>
<dbReference type="InterPro" id="IPR052343">
    <property type="entry name" value="Retrotransposon-Effector_Assoc"/>
</dbReference>
<dbReference type="Pfam" id="PF00078">
    <property type="entry name" value="RVT_1"/>
    <property type="match status" value="1"/>
</dbReference>
<keyword evidence="3" id="KW-0808">Transferase</keyword>
<evidence type="ECO:0000313" key="3">
    <source>
        <dbReference type="EMBL" id="GEU35933.1"/>
    </source>
</evidence>
<dbReference type="InterPro" id="IPR036691">
    <property type="entry name" value="Endo/exonu/phosph_ase_sf"/>
</dbReference>
<accession>A0A6L2JFX6</accession>
<dbReference type="Pfam" id="PF13966">
    <property type="entry name" value="zf-RVT"/>
    <property type="match status" value="1"/>
</dbReference>
<organism evidence="3">
    <name type="scientific">Tanacetum cinerariifolium</name>
    <name type="common">Dalmatian daisy</name>
    <name type="synonym">Chrysanthemum cinerariifolium</name>
    <dbReference type="NCBI Taxonomy" id="118510"/>
    <lineage>
        <taxon>Eukaryota</taxon>
        <taxon>Viridiplantae</taxon>
        <taxon>Streptophyta</taxon>
        <taxon>Embryophyta</taxon>
        <taxon>Tracheophyta</taxon>
        <taxon>Spermatophyta</taxon>
        <taxon>Magnoliopsida</taxon>
        <taxon>eudicotyledons</taxon>
        <taxon>Gunneridae</taxon>
        <taxon>Pentapetalae</taxon>
        <taxon>asterids</taxon>
        <taxon>campanulids</taxon>
        <taxon>Asterales</taxon>
        <taxon>Asteraceae</taxon>
        <taxon>Asteroideae</taxon>
        <taxon>Anthemideae</taxon>
        <taxon>Anthemidinae</taxon>
        <taxon>Tanacetum</taxon>
    </lineage>
</organism>
<dbReference type="SUPFAM" id="SSF56219">
    <property type="entry name" value="DNase I-like"/>
    <property type="match status" value="1"/>
</dbReference>
<name>A0A6L2JFX6_TANCI</name>
<evidence type="ECO:0000256" key="1">
    <source>
        <dbReference type="SAM" id="MobiDB-lite"/>
    </source>
</evidence>
<keyword evidence="3" id="KW-0548">Nucleotidyltransferase</keyword>
<reference evidence="3" key="1">
    <citation type="journal article" date="2019" name="Sci. Rep.">
        <title>Draft genome of Tanacetum cinerariifolium, the natural source of mosquito coil.</title>
        <authorList>
            <person name="Yamashiro T."/>
            <person name="Shiraishi A."/>
            <person name="Satake H."/>
            <person name="Nakayama K."/>
        </authorList>
    </citation>
    <scope>NUCLEOTIDE SEQUENCE</scope>
</reference>